<gene>
    <name evidence="1" type="ORF">MNBD_GAMMA11-33</name>
</gene>
<organism evidence="1">
    <name type="scientific">hydrothermal vent metagenome</name>
    <dbReference type="NCBI Taxonomy" id="652676"/>
    <lineage>
        <taxon>unclassified sequences</taxon>
        <taxon>metagenomes</taxon>
        <taxon>ecological metagenomes</taxon>
    </lineage>
</organism>
<sequence>MYQLLILATTGINDYLSVAYRVNQVRWPDFWLTTDGFFDIVRCAHEGVILGEASLSLLVLCGDALMSWMQEHRRVS</sequence>
<reference evidence="1" key="1">
    <citation type="submission" date="2018-06" db="EMBL/GenBank/DDBJ databases">
        <authorList>
            <person name="Zhirakovskaya E."/>
        </authorList>
    </citation>
    <scope>NUCLEOTIDE SEQUENCE</scope>
</reference>
<name>A0A3B0X080_9ZZZZ</name>
<accession>A0A3B0X080</accession>
<dbReference type="AlphaFoldDB" id="A0A3B0X080"/>
<evidence type="ECO:0000313" key="1">
    <source>
        <dbReference type="EMBL" id="VAW57923.1"/>
    </source>
</evidence>
<dbReference type="EMBL" id="UOFG01000006">
    <property type="protein sequence ID" value="VAW57923.1"/>
    <property type="molecule type" value="Genomic_DNA"/>
</dbReference>
<proteinExistence type="predicted"/>
<protein>
    <submittedName>
        <fullName evidence="1">Uncharacterized protein</fullName>
    </submittedName>
</protein>